<comment type="subcellular location">
    <subcellularLocation>
        <location evidence="2 8">Nucleus</location>
    </subcellularLocation>
</comment>
<dbReference type="FunFam" id="3.20.100.10:FF:000002">
    <property type="entry name" value="mRNA capping nucleoside-triphosphatase, putative"/>
    <property type="match status" value="1"/>
</dbReference>
<feature type="compositionally biased region" description="Low complexity" evidence="9">
    <location>
        <begin position="90"/>
        <end position="107"/>
    </location>
</feature>
<feature type="compositionally biased region" description="Low complexity" evidence="9">
    <location>
        <begin position="46"/>
        <end position="57"/>
    </location>
</feature>
<dbReference type="EMBL" id="KZ824270">
    <property type="protein sequence ID" value="RAL15981.1"/>
    <property type="molecule type" value="Genomic_DNA"/>
</dbReference>
<dbReference type="Pfam" id="PF02940">
    <property type="entry name" value="mRNA_triPase"/>
    <property type="match status" value="1"/>
</dbReference>
<feature type="compositionally biased region" description="Polar residues" evidence="9">
    <location>
        <begin position="265"/>
        <end position="276"/>
    </location>
</feature>
<dbReference type="GO" id="GO:0031533">
    <property type="term" value="C:mRNA capping enzyme complex"/>
    <property type="evidence" value="ECO:0007669"/>
    <property type="project" value="UniProtKB-UniRule"/>
</dbReference>
<dbReference type="InterPro" id="IPR040343">
    <property type="entry name" value="Cet1/Ctl1"/>
</dbReference>
<dbReference type="PANTHER" id="PTHR28118">
    <property type="entry name" value="POLYNUCLEOTIDE 5'-TRIPHOSPHATASE-RELATED"/>
    <property type="match status" value="1"/>
</dbReference>
<dbReference type="InterPro" id="IPR037009">
    <property type="entry name" value="mRNA_triPase_Cet1_sf"/>
</dbReference>
<feature type="compositionally biased region" description="Polar residues" evidence="9">
    <location>
        <begin position="248"/>
        <end position="257"/>
    </location>
</feature>
<dbReference type="InterPro" id="IPR033469">
    <property type="entry name" value="CYTH-like_dom_sf"/>
</dbReference>
<evidence type="ECO:0000259" key="10">
    <source>
        <dbReference type="Pfam" id="PF02940"/>
    </source>
</evidence>
<proteinExistence type="inferred from homology"/>
<dbReference type="CDD" id="cd07470">
    <property type="entry name" value="CYTH-like_mRNA_RTPase"/>
    <property type="match status" value="1"/>
</dbReference>
<evidence type="ECO:0000256" key="7">
    <source>
        <dbReference type="ARBA" id="ARBA00047740"/>
    </source>
</evidence>
<gene>
    <name evidence="11" type="ORF">BO97DRAFT_440570</name>
</gene>
<dbReference type="SUPFAM" id="SSF55154">
    <property type="entry name" value="CYTH-like phosphatases"/>
    <property type="match status" value="1"/>
</dbReference>
<feature type="region of interest" description="Disordered" evidence="9">
    <location>
        <begin position="1"/>
        <end position="318"/>
    </location>
</feature>
<keyword evidence="8" id="KW-0506">mRNA capping</keyword>
<dbReference type="PANTHER" id="PTHR28118:SF1">
    <property type="entry name" value="POLYNUCLEOTIDE 5'-TRIPHOSPHATASE CTL1-RELATED"/>
    <property type="match status" value="1"/>
</dbReference>
<evidence type="ECO:0000256" key="2">
    <source>
        <dbReference type="ARBA" id="ARBA00004123"/>
    </source>
</evidence>
<dbReference type="OrthoDB" id="272147at2759"/>
<feature type="compositionally biased region" description="Polar residues" evidence="9">
    <location>
        <begin position="197"/>
        <end position="206"/>
    </location>
</feature>
<evidence type="ECO:0000256" key="4">
    <source>
        <dbReference type="ARBA" id="ARBA00022664"/>
    </source>
</evidence>
<comment type="similarity">
    <text evidence="3 8">Belongs to the fungal TPase family.</text>
</comment>
<keyword evidence="6 8" id="KW-0539">Nucleus</keyword>
<protein>
    <recommendedName>
        <fullName evidence="8">mRNA-capping enzyme subunit beta</fullName>
        <ecNumber evidence="8">3.6.1.74</ecNumber>
    </recommendedName>
    <alternativeName>
        <fullName evidence="8">mRNA 5'-phosphatase</fullName>
    </alternativeName>
    <alternativeName>
        <fullName evidence="8">mRNA 5'-triphosphate monophosphatase</fullName>
    </alternativeName>
</protein>
<dbReference type="GeneID" id="37202379"/>
<evidence type="ECO:0000256" key="3">
    <source>
        <dbReference type="ARBA" id="ARBA00006345"/>
    </source>
</evidence>
<dbReference type="InterPro" id="IPR004206">
    <property type="entry name" value="mRNA_triPase_Cet1"/>
</dbReference>
<evidence type="ECO:0000256" key="6">
    <source>
        <dbReference type="ARBA" id="ARBA00023242"/>
    </source>
</evidence>
<feature type="compositionally biased region" description="Polar residues" evidence="9">
    <location>
        <begin position="66"/>
        <end position="86"/>
    </location>
</feature>
<evidence type="ECO:0000313" key="12">
    <source>
        <dbReference type="Proteomes" id="UP000248961"/>
    </source>
</evidence>
<dbReference type="GO" id="GO:0004651">
    <property type="term" value="F:polynucleotide 5'-phosphatase activity"/>
    <property type="evidence" value="ECO:0007669"/>
    <property type="project" value="UniProtKB-UniRule"/>
</dbReference>
<evidence type="ECO:0000313" key="11">
    <source>
        <dbReference type="EMBL" id="RAL15981.1"/>
    </source>
</evidence>
<organism evidence="11 12">
    <name type="scientific">Aspergillus homomorphus (strain CBS 101889)</name>
    <dbReference type="NCBI Taxonomy" id="1450537"/>
    <lineage>
        <taxon>Eukaryota</taxon>
        <taxon>Fungi</taxon>
        <taxon>Dikarya</taxon>
        <taxon>Ascomycota</taxon>
        <taxon>Pezizomycotina</taxon>
        <taxon>Eurotiomycetes</taxon>
        <taxon>Eurotiomycetidae</taxon>
        <taxon>Eurotiales</taxon>
        <taxon>Aspergillaceae</taxon>
        <taxon>Aspergillus</taxon>
        <taxon>Aspergillus subgen. Circumdati</taxon>
    </lineage>
</organism>
<evidence type="ECO:0000256" key="1">
    <source>
        <dbReference type="ARBA" id="ARBA00001946"/>
    </source>
</evidence>
<feature type="compositionally biased region" description="Low complexity" evidence="9">
    <location>
        <begin position="14"/>
        <end position="30"/>
    </location>
</feature>
<evidence type="ECO:0000256" key="5">
    <source>
        <dbReference type="ARBA" id="ARBA00022801"/>
    </source>
</evidence>
<name>A0A395I781_ASPHC</name>
<comment type="function">
    <text evidence="8">First step of mRNA capping. Converts the 5'-triphosphate end of a nascent mRNA chain into a diphosphate end.</text>
</comment>
<sequence length="693" mass="75037">MDLRSMLNSETAGNANNPPSDPQQSPSAQSTRKPSDAVYSPREQVPAAAPASSASYPVGGFPGGSLQRTHVSPERTSSYGSLQSPYQYHPPAGRSAGAQSARGQSPQPAQYGSSRDSSFNAPQQRSQSIQSVLSHDTPMTHPSHPKESPSAAGIAPGYPSQQFSPPGPGSLPGTPRGSTAAYPQPSPSSVARPPSSGQEASSNRASSPWIGQEASMQMSPTAMPRLSRPRDQTPRPYSGTHERGGSEDSVSPKTTRAPSYADLSAPTQSTPDQNGMTVADAHVNSSPHEPPKRKRRRFDVPPIYAMRPERTKGRGPIIPNPFPPIPKHARDSPANPWLLRQRAASAAQGPAHAAAVPVSVKAPTDSLPSKPAVPPASRAPPTPAPVESQKPGSLGPWEPSITGAFPYEEVTKLVCDFLFRHVVVRNDAIAAPAGAAAAGPAPIIEVEAKLGQLIDMDRGDRVQLPILTETVINKQFPRFRTAFESSMTVAQHRAMNNFLNEAVKRSLDQADRPRIPISYAHKKERDTFYEVSPHELPPVIRQNLNPRHKPKVRVTVDQRTNEVLAKIVKCRIADLDVHSPHTCVDWRISVNLEMNYDGDVSQLTVIDPARGHGGDRNKDRMSYRHLAYQIDLTQVAKSDSAKGDFEHELEVEISAAEIRRQGQMAMNGEPHQYEDLVKGFLDNVRVLARQVPP</sequence>
<dbReference type="STRING" id="1450537.A0A395I781"/>
<evidence type="ECO:0000256" key="8">
    <source>
        <dbReference type="RuleBase" id="RU367053"/>
    </source>
</evidence>
<keyword evidence="12" id="KW-1185">Reference proteome</keyword>
<dbReference type="RefSeq" id="XP_025555135.1">
    <property type="nucleotide sequence ID" value="XM_025698090.1"/>
</dbReference>
<keyword evidence="4 8" id="KW-0507">mRNA processing</keyword>
<dbReference type="GO" id="GO:0006370">
    <property type="term" value="P:7-methylguanosine mRNA capping"/>
    <property type="evidence" value="ECO:0007669"/>
    <property type="project" value="UniProtKB-UniRule"/>
</dbReference>
<feature type="region of interest" description="Disordered" evidence="9">
    <location>
        <begin position="361"/>
        <end position="397"/>
    </location>
</feature>
<comment type="subunit">
    <text evidence="8">Heterodimer. The mRNA-capping enzyme is composed of two separate chains alpha and beta, respectively a mRNA guanylyltransferase and an mRNA 5'-triphosphate monophosphatase.</text>
</comment>
<keyword evidence="5 8" id="KW-0378">Hydrolase</keyword>
<feature type="compositionally biased region" description="Polar residues" evidence="9">
    <location>
        <begin position="108"/>
        <end position="134"/>
    </location>
</feature>
<comment type="catalytic activity">
    <reaction evidence="7">
        <text>a 5'-end triphospho-ribonucleoside in mRNA + H2O = a 5'-end diphospho-ribonucleoside in mRNA + phosphate + H(+)</text>
        <dbReference type="Rhea" id="RHEA:67004"/>
        <dbReference type="Rhea" id="RHEA-COMP:17164"/>
        <dbReference type="Rhea" id="RHEA-COMP:17165"/>
        <dbReference type="ChEBI" id="CHEBI:15377"/>
        <dbReference type="ChEBI" id="CHEBI:15378"/>
        <dbReference type="ChEBI" id="CHEBI:43474"/>
        <dbReference type="ChEBI" id="CHEBI:167616"/>
        <dbReference type="ChEBI" id="CHEBI:167618"/>
        <dbReference type="EC" id="3.6.1.74"/>
    </reaction>
    <physiologicalReaction direction="left-to-right" evidence="7">
        <dbReference type="Rhea" id="RHEA:67005"/>
    </physiologicalReaction>
</comment>
<dbReference type="VEuPathDB" id="FungiDB:BO97DRAFT_440570"/>
<comment type="cofactor">
    <cofactor evidence="1 8">
        <name>Mg(2+)</name>
        <dbReference type="ChEBI" id="CHEBI:18420"/>
    </cofactor>
</comment>
<reference evidence="11 12" key="1">
    <citation type="submission" date="2018-02" db="EMBL/GenBank/DDBJ databases">
        <title>The genomes of Aspergillus section Nigri reveals drivers in fungal speciation.</title>
        <authorList>
            <consortium name="DOE Joint Genome Institute"/>
            <person name="Vesth T.C."/>
            <person name="Nybo J."/>
            <person name="Theobald S."/>
            <person name="Brandl J."/>
            <person name="Frisvad J.C."/>
            <person name="Nielsen K.F."/>
            <person name="Lyhne E.K."/>
            <person name="Kogle M.E."/>
            <person name="Kuo A."/>
            <person name="Riley R."/>
            <person name="Clum A."/>
            <person name="Nolan M."/>
            <person name="Lipzen A."/>
            <person name="Salamov A."/>
            <person name="Henrissat B."/>
            <person name="Wiebenga A."/>
            <person name="De vries R.P."/>
            <person name="Grigoriev I.V."/>
            <person name="Mortensen U.H."/>
            <person name="Andersen M.R."/>
            <person name="Baker S.E."/>
        </authorList>
    </citation>
    <scope>NUCLEOTIDE SEQUENCE [LARGE SCALE GENOMIC DNA]</scope>
    <source>
        <strain evidence="11 12">CBS 101889</strain>
    </source>
</reference>
<dbReference type="AlphaFoldDB" id="A0A395I781"/>
<dbReference type="Proteomes" id="UP000248961">
    <property type="component" value="Unassembled WGS sequence"/>
</dbReference>
<accession>A0A395I781</accession>
<feature type="compositionally biased region" description="Low complexity" evidence="9">
    <location>
        <begin position="187"/>
        <end position="196"/>
    </location>
</feature>
<feature type="compositionally biased region" description="Polar residues" evidence="9">
    <location>
        <begin position="1"/>
        <end position="13"/>
    </location>
</feature>
<dbReference type="EC" id="3.6.1.74" evidence="8"/>
<dbReference type="Gene3D" id="3.20.100.10">
    <property type="entry name" value="mRNA triphosphatase Cet1-like"/>
    <property type="match status" value="1"/>
</dbReference>
<evidence type="ECO:0000256" key="9">
    <source>
        <dbReference type="SAM" id="MobiDB-lite"/>
    </source>
</evidence>
<dbReference type="GO" id="GO:0140818">
    <property type="term" value="F:mRNA 5'-triphosphate monophosphatase activity"/>
    <property type="evidence" value="ECO:0007669"/>
    <property type="project" value="UniProtKB-EC"/>
</dbReference>
<feature type="compositionally biased region" description="Pro residues" evidence="9">
    <location>
        <begin position="371"/>
        <end position="384"/>
    </location>
</feature>
<feature type="domain" description="mRNA triphosphatase Cet1-like" evidence="10">
    <location>
        <begin position="408"/>
        <end position="653"/>
    </location>
</feature>